<dbReference type="Proteomes" id="UP000235579">
    <property type="component" value="Unassembled WGS sequence"/>
</dbReference>
<protein>
    <submittedName>
        <fullName evidence="1">Uncharacterized protein</fullName>
    </submittedName>
</protein>
<evidence type="ECO:0000313" key="2">
    <source>
        <dbReference type="EMBL" id="TKG26560.1"/>
    </source>
</evidence>
<reference evidence="3" key="1">
    <citation type="submission" date="2016-07" db="EMBL/GenBank/DDBJ databases">
        <title>Nontailed viruses are major unrecognized killers of bacteria in the ocean.</title>
        <authorList>
            <person name="Kauffman K."/>
            <person name="Hussain F."/>
            <person name="Yang J."/>
            <person name="Arevalo P."/>
            <person name="Brown J."/>
            <person name="Cutler M."/>
            <person name="Kelly L."/>
            <person name="Polz M.F."/>
        </authorList>
    </citation>
    <scope>NUCLEOTIDE SEQUENCE [LARGE SCALE GENOMIC DNA]</scope>
    <source>
        <strain evidence="3">10N.222.48.A2</strain>
    </source>
</reference>
<dbReference type="AlphaFoldDB" id="A0A2N7NF57"/>
<comment type="caution">
    <text evidence="1">The sequence shown here is derived from an EMBL/GenBank/DDBJ whole genome shotgun (WGS) entry which is preliminary data.</text>
</comment>
<dbReference type="EMBL" id="SYVV01000072">
    <property type="protein sequence ID" value="TKG26560.1"/>
    <property type="molecule type" value="Genomic_DNA"/>
</dbReference>
<dbReference type="Gene3D" id="3.30.572.10">
    <property type="entry name" value="Thymidylate synthase/dCMP hydroxymethylase domain"/>
    <property type="match status" value="1"/>
</dbReference>
<organism evidence="1 3">
    <name type="scientific">Vibrio tasmaniensis</name>
    <dbReference type="NCBI Taxonomy" id="212663"/>
    <lineage>
        <taxon>Bacteria</taxon>
        <taxon>Pseudomonadati</taxon>
        <taxon>Pseudomonadota</taxon>
        <taxon>Gammaproteobacteria</taxon>
        <taxon>Vibrionales</taxon>
        <taxon>Vibrionaceae</taxon>
        <taxon>Vibrio</taxon>
    </lineage>
</organism>
<reference evidence="2 4" key="4">
    <citation type="submission" date="2019-04" db="EMBL/GenBank/DDBJ databases">
        <title>A reverse ecology approach based on a biological definition of microbial populations.</title>
        <authorList>
            <person name="Arevalo P."/>
            <person name="Vaninsberghe D."/>
            <person name="Elsherbini J."/>
            <person name="Gore J."/>
            <person name="Polz M."/>
        </authorList>
    </citation>
    <scope>NUCLEOTIDE SEQUENCE [LARGE SCALE GENOMIC DNA]</scope>
    <source>
        <strain evidence="2 4">10N.222.45.A8</strain>
    </source>
</reference>
<evidence type="ECO:0000313" key="3">
    <source>
        <dbReference type="Proteomes" id="UP000235579"/>
    </source>
</evidence>
<reference evidence="1" key="2">
    <citation type="submission" date="2016-07" db="EMBL/GenBank/DDBJ databases">
        <authorList>
            <person name="Wan K."/>
            <person name="Booth B."/>
            <person name="Spirohn K."/>
            <person name="Hao T."/>
            <person name="Hu Y."/>
            <person name="Calderwood M."/>
            <person name="Hill D."/>
            <person name="Mohr S."/>
            <person name="Vidal M."/>
            <person name="Celniker S."/>
            <person name="Perrimon N."/>
        </authorList>
    </citation>
    <scope>NUCLEOTIDE SEQUENCE</scope>
    <source>
        <strain evidence="1">10N.222.48.A2</strain>
    </source>
</reference>
<name>A0A2N7NF57_9VIBR</name>
<sequence>MLELEYKQTASLETVASDACAAIEANGYKINLLLSYELPAQDLVRNALSDVQDKAQQWNADKCPENLYFNHGQFKVDGVDNIINELKEKPSSNRALYSLIDQKTIMGSGDSPIPSFMLFQSILEDETLYCNVYLRALEVSTFLRINLEEIRLNIEKIARSSLSFTTVRLVILACRAHHVPNFNPLEKPNLDLMSQYQILNMMKDDRPKFIRHVEQMAEVQTVLSSTSIQHILELVEGEWDQANKPRLISLLKITIGLINQLEECRKQHSHDDQLKELSSLISNNLKLIAEEFAK</sequence>
<gene>
    <name evidence="1" type="ORF">BCS92_19555</name>
    <name evidence="2" type="ORF">FC057_24340</name>
</gene>
<proteinExistence type="predicted"/>
<dbReference type="EMBL" id="MDBP01000059">
    <property type="protein sequence ID" value="PMP11764.1"/>
    <property type="molecule type" value="Genomic_DNA"/>
</dbReference>
<evidence type="ECO:0000313" key="4">
    <source>
        <dbReference type="Proteomes" id="UP000308018"/>
    </source>
</evidence>
<accession>A0A2N7NF57</accession>
<dbReference type="InterPro" id="IPR036926">
    <property type="entry name" value="Thymidate_synth/dCMP_Mease_sf"/>
</dbReference>
<reference evidence="1" key="3">
    <citation type="journal article" date="2018" name="Nature">
        <title>A major lineage of non-tailed dsDNA viruses as unrecognized killers of marine bacteria.</title>
        <authorList>
            <person name="Kauffman K.M."/>
            <person name="Hussain F.A."/>
            <person name="Yang J."/>
            <person name="Arevalo P."/>
            <person name="Brown J.M."/>
            <person name="Chang W.K."/>
            <person name="VanInsberghe D."/>
            <person name="Elsherbini J."/>
            <person name="Sharma R.S."/>
            <person name="Cutler M.B."/>
            <person name="Kelly L."/>
            <person name="Polz M.F."/>
        </authorList>
    </citation>
    <scope>NUCLEOTIDE SEQUENCE</scope>
    <source>
        <strain evidence="1">10N.222.48.A2</strain>
    </source>
</reference>
<dbReference type="SUPFAM" id="SSF55831">
    <property type="entry name" value="Thymidylate synthase/dCMP hydroxymethylase"/>
    <property type="match status" value="1"/>
</dbReference>
<evidence type="ECO:0000313" key="1">
    <source>
        <dbReference type="EMBL" id="PMP11764.1"/>
    </source>
</evidence>
<dbReference type="Proteomes" id="UP000308018">
    <property type="component" value="Unassembled WGS sequence"/>
</dbReference>